<keyword evidence="2" id="KW-0238">DNA-binding</keyword>
<evidence type="ECO:0000313" key="5">
    <source>
        <dbReference type="EMBL" id="AZG47543.1"/>
    </source>
</evidence>
<dbReference type="EMBL" id="CP033972">
    <property type="protein sequence ID" value="AZG47543.1"/>
    <property type="molecule type" value="Genomic_DNA"/>
</dbReference>
<evidence type="ECO:0000259" key="4">
    <source>
        <dbReference type="PROSITE" id="PS50932"/>
    </source>
</evidence>
<dbReference type="GO" id="GO:0003700">
    <property type="term" value="F:DNA-binding transcription factor activity"/>
    <property type="evidence" value="ECO:0007669"/>
    <property type="project" value="TreeGrafter"/>
</dbReference>
<evidence type="ECO:0000313" key="6">
    <source>
        <dbReference type="Proteomes" id="UP000271469"/>
    </source>
</evidence>
<dbReference type="InterPro" id="IPR010982">
    <property type="entry name" value="Lambda_DNA-bd_dom_sf"/>
</dbReference>
<dbReference type="InterPro" id="IPR000843">
    <property type="entry name" value="HTH_LacI"/>
</dbReference>
<dbReference type="CDD" id="cd01392">
    <property type="entry name" value="HTH_LacI"/>
    <property type="match status" value="1"/>
</dbReference>
<proteinExistence type="predicted"/>
<keyword evidence="6" id="KW-1185">Reference proteome</keyword>
<dbReference type="PANTHER" id="PTHR30146">
    <property type="entry name" value="LACI-RELATED TRANSCRIPTIONAL REPRESSOR"/>
    <property type="match status" value="1"/>
</dbReference>
<evidence type="ECO:0000256" key="3">
    <source>
        <dbReference type="ARBA" id="ARBA00023163"/>
    </source>
</evidence>
<dbReference type="SUPFAM" id="SSF53822">
    <property type="entry name" value="Periplasmic binding protein-like I"/>
    <property type="match status" value="1"/>
</dbReference>
<sequence length="339" mass="36536">MPEHTNGSTKAPTMADVAARAGVSRALVSTVFRNVPGASPTTRERVLKAAADLGYRVDNRARTLRSNRTGLVGVVFRVQDAFHSDFVEALYPVADKSRFNLVLSATTRARSEVDAAEALFDDRCEALILVAPQMPDTQLIDLAQRSPTIVVGRKIRSTAVDVVRTPDEEVVRLAVDHLVSQGHRRIAHLDGRSIRGSVDRRRSYLKAMRGLGLEEHATVIAGGNTEIEGMRAAETILAAPVRPTAILAFNDTLAVGLMFGLRQSGVAVPEEISVIGYDDIHMSALPFINLTTVGQDATATARGVLDQVAGRLDDKSPAGSERLVPPYLKVRTTTARPTS</sequence>
<dbReference type="Pfam" id="PF13377">
    <property type="entry name" value="Peripla_BP_3"/>
    <property type="match status" value="1"/>
</dbReference>
<keyword evidence="3" id="KW-0804">Transcription</keyword>
<dbReference type="Proteomes" id="UP000271469">
    <property type="component" value="Chromosome"/>
</dbReference>
<dbReference type="SUPFAM" id="SSF47413">
    <property type="entry name" value="lambda repressor-like DNA-binding domains"/>
    <property type="match status" value="1"/>
</dbReference>
<dbReference type="AlphaFoldDB" id="A0A3G8JRI8"/>
<dbReference type="Gene3D" id="3.40.50.2300">
    <property type="match status" value="2"/>
</dbReference>
<gene>
    <name evidence="5" type="primary">ascG</name>
    <name evidence="5" type="ORF">D7316_04154</name>
</gene>
<dbReference type="KEGG" id="gom:D7316_04154"/>
<dbReference type="Pfam" id="PF00356">
    <property type="entry name" value="LacI"/>
    <property type="match status" value="1"/>
</dbReference>
<dbReference type="InterPro" id="IPR028082">
    <property type="entry name" value="Peripla_BP_I"/>
</dbReference>
<protein>
    <submittedName>
        <fullName evidence="5">HTH-type transcriptional regulator AscG</fullName>
    </submittedName>
</protein>
<evidence type="ECO:0000256" key="2">
    <source>
        <dbReference type="ARBA" id="ARBA00023125"/>
    </source>
</evidence>
<name>A0A3G8JRI8_9ACTN</name>
<dbReference type="GO" id="GO:0000976">
    <property type="term" value="F:transcription cis-regulatory region binding"/>
    <property type="evidence" value="ECO:0007669"/>
    <property type="project" value="TreeGrafter"/>
</dbReference>
<dbReference type="InterPro" id="IPR046335">
    <property type="entry name" value="LacI/GalR-like_sensor"/>
</dbReference>
<dbReference type="RefSeq" id="WP_124709884.1">
    <property type="nucleotide sequence ID" value="NZ_CP033972.1"/>
</dbReference>
<evidence type="ECO:0000256" key="1">
    <source>
        <dbReference type="ARBA" id="ARBA00023015"/>
    </source>
</evidence>
<keyword evidence="1" id="KW-0805">Transcription regulation</keyword>
<dbReference type="OrthoDB" id="59108at2"/>
<accession>A0A3G8JRI8</accession>
<organism evidence="5 6">
    <name type="scientific">Gordonia insulae</name>
    <dbReference type="NCBI Taxonomy" id="2420509"/>
    <lineage>
        <taxon>Bacteria</taxon>
        <taxon>Bacillati</taxon>
        <taxon>Actinomycetota</taxon>
        <taxon>Actinomycetes</taxon>
        <taxon>Mycobacteriales</taxon>
        <taxon>Gordoniaceae</taxon>
        <taxon>Gordonia</taxon>
    </lineage>
</organism>
<reference evidence="5 6" key="1">
    <citation type="submission" date="2018-11" db="EMBL/GenBank/DDBJ databases">
        <title>Gordonia insulae sp. nov., isolated from an island soil.</title>
        <authorList>
            <person name="Kim Y.S."/>
            <person name="Kim S.B."/>
        </authorList>
    </citation>
    <scope>NUCLEOTIDE SEQUENCE [LARGE SCALE GENOMIC DNA]</scope>
    <source>
        <strain evidence="5 6">MMS17-SY073</strain>
    </source>
</reference>
<feature type="domain" description="HTH lacI-type" evidence="4">
    <location>
        <begin position="12"/>
        <end position="66"/>
    </location>
</feature>
<dbReference type="PANTHER" id="PTHR30146:SF109">
    <property type="entry name" value="HTH-TYPE TRANSCRIPTIONAL REGULATOR GALS"/>
    <property type="match status" value="1"/>
</dbReference>
<dbReference type="CDD" id="cd06267">
    <property type="entry name" value="PBP1_LacI_sugar_binding-like"/>
    <property type="match status" value="1"/>
</dbReference>
<dbReference type="PROSITE" id="PS50932">
    <property type="entry name" value="HTH_LACI_2"/>
    <property type="match status" value="1"/>
</dbReference>
<dbReference type="SMART" id="SM00354">
    <property type="entry name" value="HTH_LACI"/>
    <property type="match status" value="1"/>
</dbReference>
<dbReference type="Gene3D" id="1.10.260.40">
    <property type="entry name" value="lambda repressor-like DNA-binding domains"/>
    <property type="match status" value="1"/>
</dbReference>